<protein>
    <submittedName>
        <fullName evidence="8">TraR/DksA C4-type zinc finger protein</fullName>
    </submittedName>
</protein>
<keyword evidence="2" id="KW-0547">Nucleotide-binding</keyword>
<feature type="domain" description="Formylmethanofuran dehydrogenase subunit E" evidence="7">
    <location>
        <begin position="39"/>
        <end position="173"/>
    </location>
</feature>
<keyword evidence="3" id="KW-0863">Zinc-finger</keyword>
<dbReference type="InterPro" id="IPR000962">
    <property type="entry name" value="Znf_DskA_TraR"/>
</dbReference>
<feature type="domain" description="Zinc finger DksA/TraR C4-type" evidence="6">
    <location>
        <begin position="195"/>
        <end position="226"/>
    </location>
</feature>
<name>A0A9D6Z4H8_9BACT</name>
<evidence type="ECO:0000256" key="1">
    <source>
        <dbReference type="ARBA" id="ARBA00022723"/>
    </source>
</evidence>
<dbReference type="AlphaFoldDB" id="A0A9D6Z4H8"/>
<evidence type="ECO:0000313" key="8">
    <source>
        <dbReference type="EMBL" id="MBI5250557.1"/>
    </source>
</evidence>
<evidence type="ECO:0000256" key="3">
    <source>
        <dbReference type="ARBA" id="ARBA00022771"/>
    </source>
</evidence>
<reference evidence="8" key="1">
    <citation type="submission" date="2020-07" db="EMBL/GenBank/DDBJ databases">
        <title>Huge and variable diversity of episymbiotic CPR bacteria and DPANN archaea in groundwater ecosystems.</title>
        <authorList>
            <person name="He C.Y."/>
            <person name="Keren R."/>
            <person name="Whittaker M."/>
            <person name="Farag I.F."/>
            <person name="Doudna J."/>
            <person name="Cate J.H.D."/>
            <person name="Banfield J.F."/>
        </authorList>
    </citation>
    <scope>NUCLEOTIDE SEQUENCE</scope>
    <source>
        <strain evidence="8">NC_groundwater_1664_Pr3_B-0.1um_52_9</strain>
    </source>
</reference>
<dbReference type="Pfam" id="PF02663">
    <property type="entry name" value="FmdE"/>
    <property type="match status" value="1"/>
</dbReference>
<dbReference type="PANTHER" id="PTHR39418:SF1">
    <property type="entry name" value="DEHYDROGENASE"/>
    <property type="match status" value="1"/>
</dbReference>
<dbReference type="Gene3D" id="3.30.1330.20">
    <property type="entry name" value="Tubulin/FtsZ, C-terminal domain"/>
    <property type="match status" value="1"/>
</dbReference>
<comment type="caution">
    <text evidence="8">The sequence shown here is derived from an EMBL/GenBank/DDBJ whole genome shotgun (WGS) entry which is preliminary data.</text>
</comment>
<proteinExistence type="predicted"/>
<dbReference type="InterPro" id="IPR023288">
    <property type="entry name" value="Pa2218-like_dom_sf"/>
</dbReference>
<organism evidence="8 9">
    <name type="scientific">Desulfomonile tiedjei</name>
    <dbReference type="NCBI Taxonomy" id="2358"/>
    <lineage>
        <taxon>Bacteria</taxon>
        <taxon>Pseudomonadati</taxon>
        <taxon>Thermodesulfobacteriota</taxon>
        <taxon>Desulfomonilia</taxon>
        <taxon>Desulfomonilales</taxon>
        <taxon>Desulfomonilaceae</taxon>
        <taxon>Desulfomonile</taxon>
    </lineage>
</organism>
<dbReference type="SUPFAM" id="SSF143555">
    <property type="entry name" value="FwdE-like"/>
    <property type="match status" value="1"/>
</dbReference>
<keyword evidence="5" id="KW-0342">GTP-binding</keyword>
<dbReference type="Gene3D" id="1.10.3320.10">
    <property type="entry name" value="pa2218 like domain"/>
    <property type="match status" value="1"/>
</dbReference>
<evidence type="ECO:0000256" key="2">
    <source>
        <dbReference type="ARBA" id="ARBA00022741"/>
    </source>
</evidence>
<evidence type="ECO:0000259" key="7">
    <source>
        <dbReference type="Pfam" id="PF02663"/>
    </source>
</evidence>
<gene>
    <name evidence="8" type="ORF">HY912_13785</name>
</gene>
<dbReference type="InterPro" id="IPR053194">
    <property type="entry name" value="tRNA_methyltr_O"/>
</dbReference>
<dbReference type="InterPro" id="IPR037103">
    <property type="entry name" value="Tubulin/FtsZ-like_C"/>
</dbReference>
<dbReference type="GO" id="GO:0005525">
    <property type="term" value="F:GTP binding"/>
    <property type="evidence" value="ECO:0007669"/>
    <property type="project" value="UniProtKB-KW"/>
</dbReference>
<evidence type="ECO:0000256" key="4">
    <source>
        <dbReference type="ARBA" id="ARBA00022833"/>
    </source>
</evidence>
<accession>A0A9D6Z4H8</accession>
<evidence type="ECO:0000256" key="5">
    <source>
        <dbReference type="ARBA" id="ARBA00023134"/>
    </source>
</evidence>
<dbReference type="Pfam" id="PF01258">
    <property type="entry name" value="zf-dskA_traR"/>
    <property type="match status" value="1"/>
</dbReference>
<dbReference type="PANTHER" id="PTHR39418">
    <property type="entry name" value="DEHYDROGENASE-RELATED"/>
    <property type="match status" value="1"/>
</dbReference>
<keyword evidence="1" id="KW-0479">Metal-binding</keyword>
<keyword evidence="4" id="KW-0862">Zinc</keyword>
<dbReference type="InterPro" id="IPR003814">
    <property type="entry name" value="FmdEsu_dom"/>
</dbReference>
<evidence type="ECO:0000313" key="9">
    <source>
        <dbReference type="Proteomes" id="UP000807825"/>
    </source>
</evidence>
<evidence type="ECO:0000259" key="6">
    <source>
        <dbReference type="Pfam" id="PF01258"/>
    </source>
</evidence>
<dbReference type="EMBL" id="JACRDE010000360">
    <property type="protein sequence ID" value="MBI5250557.1"/>
    <property type="molecule type" value="Genomic_DNA"/>
</dbReference>
<sequence length="227" mass="24735">MLVVCVLVVSPVRAVEQGKPNADVRIGSLQEYFETGLKFHGHKCPAMPLGIRAGMAAMRTLGVERSKDKELFVISETGKGHAAGCFLDGIMTATGCTYGKSNIDKRHWSKMAFTLVDQQTGKAVRVALKSDFFENALKSPFVQERKAGVPPQDIKPEITDPMVNRILSLDESAFLEIGDVHSVPVEKGKSVFTAKRCERCGELTFANKLRVADDGAVVCIPCSGYKE</sequence>
<dbReference type="Proteomes" id="UP000807825">
    <property type="component" value="Unassembled WGS sequence"/>
</dbReference>